<keyword evidence="3" id="KW-1185">Reference proteome</keyword>
<dbReference type="KEGG" id="pfj:MYCFIDRAFT_79250"/>
<dbReference type="GeneID" id="19341571"/>
<feature type="compositionally biased region" description="Basic and acidic residues" evidence="1">
    <location>
        <begin position="99"/>
        <end position="108"/>
    </location>
</feature>
<reference evidence="2 3" key="1">
    <citation type="journal article" date="2012" name="PLoS Pathog.">
        <title>Diverse lifestyles and strategies of plant pathogenesis encoded in the genomes of eighteen Dothideomycetes fungi.</title>
        <authorList>
            <person name="Ohm R.A."/>
            <person name="Feau N."/>
            <person name="Henrissat B."/>
            <person name="Schoch C.L."/>
            <person name="Horwitz B.A."/>
            <person name="Barry K.W."/>
            <person name="Condon B.J."/>
            <person name="Copeland A.C."/>
            <person name="Dhillon B."/>
            <person name="Glaser F."/>
            <person name="Hesse C.N."/>
            <person name="Kosti I."/>
            <person name="LaButti K."/>
            <person name="Lindquist E.A."/>
            <person name="Lucas S."/>
            <person name="Salamov A.A."/>
            <person name="Bradshaw R.E."/>
            <person name="Ciuffetti L."/>
            <person name="Hamelin R.C."/>
            <person name="Kema G.H.J."/>
            <person name="Lawrence C."/>
            <person name="Scott J.A."/>
            <person name="Spatafora J.W."/>
            <person name="Turgeon B.G."/>
            <person name="de Wit P.J.G.M."/>
            <person name="Zhong S."/>
            <person name="Goodwin S.B."/>
            <person name="Grigoriev I.V."/>
        </authorList>
    </citation>
    <scope>NUCLEOTIDE SEQUENCE [LARGE SCALE GENOMIC DNA]</scope>
    <source>
        <strain evidence="2 3">CIRAD86</strain>
    </source>
</reference>
<proteinExistence type="predicted"/>
<name>M3AKL4_PSEFD</name>
<evidence type="ECO:0000256" key="1">
    <source>
        <dbReference type="SAM" id="MobiDB-lite"/>
    </source>
</evidence>
<evidence type="ECO:0000313" key="3">
    <source>
        <dbReference type="Proteomes" id="UP000016932"/>
    </source>
</evidence>
<sequence>MTRRSGEEPREAFTNAKESFQQQYADFPGEEEGDDHDEYATFGEGIADDDDDDLYQPSPKRIRTQPGDSDEDGDEDQPMFDEVAYKQANIPSHRSAKAKQTDQEEERPCPSWHPSTPQPDEDDEEFKPVLDRNGEIMQDVDQSKPTNTGASLQKSPSLGELDLEIVLAEASEKLARLKLERYRKMRGGGGSSCRGDCLGP</sequence>
<dbReference type="Proteomes" id="UP000016932">
    <property type="component" value="Unassembled WGS sequence"/>
</dbReference>
<dbReference type="RefSeq" id="XP_007931732.1">
    <property type="nucleotide sequence ID" value="XM_007933541.1"/>
</dbReference>
<feature type="region of interest" description="Disordered" evidence="1">
    <location>
        <begin position="1"/>
        <end position="155"/>
    </location>
</feature>
<feature type="compositionally biased region" description="Basic and acidic residues" evidence="1">
    <location>
        <begin position="1"/>
        <end position="11"/>
    </location>
</feature>
<dbReference type="HOGENOM" id="CLU_1366764_0_0_1"/>
<evidence type="ECO:0000313" key="2">
    <source>
        <dbReference type="EMBL" id="EME78012.1"/>
    </source>
</evidence>
<feature type="compositionally biased region" description="Polar residues" evidence="1">
    <location>
        <begin position="143"/>
        <end position="155"/>
    </location>
</feature>
<dbReference type="OrthoDB" id="3650707at2759"/>
<accession>M3AKL4</accession>
<gene>
    <name evidence="2" type="ORF">MYCFIDRAFT_79250</name>
</gene>
<organism evidence="2 3">
    <name type="scientific">Pseudocercospora fijiensis (strain CIRAD86)</name>
    <name type="common">Black leaf streak disease fungus</name>
    <name type="synonym">Mycosphaerella fijiensis</name>
    <dbReference type="NCBI Taxonomy" id="383855"/>
    <lineage>
        <taxon>Eukaryota</taxon>
        <taxon>Fungi</taxon>
        <taxon>Dikarya</taxon>
        <taxon>Ascomycota</taxon>
        <taxon>Pezizomycotina</taxon>
        <taxon>Dothideomycetes</taxon>
        <taxon>Dothideomycetidae</taxon>
        <taxon>Mycosphaerellales</taxon>
        <taxon>Mycosphaerellaceae</taxon>
        <taxon>Pseudocercospora</taxon>
    </lineage>
</organism>
<protein>
    <submittedName>
        <fullName evidence="2">Uncharacterized protein</fullName>
    </submittedName>
</protein>
<dbReference type="EMBL" id="KB446564">
    <property type="protein sequence ID" value="EME78012.1"/>
    <property type="molecule type" value="Genomic_DNA"/>
</dbReference>
<dbReference type="VEuPathDB" id="FungiDB:MYCFIDRAFT_79250"/>
<feature type="compositionally biased region" description="Acidic residues" evidence="1">
    <location>
        <begin position="68"/>
        <end position="79"/>
    </location>
</feature>
<feature type="compositionally biased region" description="Acidic residues" evidence="1">
    <location>
        <begin position="28"/>
        <end position="37"/>
    </location>
</feature>
<dbReference type="AlphaFoldDB" id="M3AKL4"/>